<proteinExistence type="predicted"/>
<dbReference type="SMART" id="SM00408">
    <property type="entry name" value="IGc2"/>
    <property type="match status" value="1"/>
</dbReference>
<reference evidence="9" key="1">
    <citation type="submission" date="2021-01" db="EMBL/GenBank/DDBJ databases">
        <authorList>
            <person name="Zahm M."/>
            <person name="Roques C."/>
            <person name="Cabau C."/>
            <person name="Klopp C."/>
            <person name="Donnadieu C."/>
            <person name="Jouanno E."/>
            <person name="Lampietro C."/>
            <person name="Louis A."/>
            <person name="Herpin A."/>
            <person name="Echchiki A."/>
            <person name="Berthelot C."/>
            <person name="Parey E."/>
            <person name="Roest-Crollius H."/>
            <person name="Braasch I."/>
            <person name="Postlethwait J."/>
            <person name="Bobe J."/>
            <person name="Montfort J."/>
            <person name="Bouchez O."/>
            <person name="Begum T."/>
            <person name="Mejri S."/>
            <person name="Adams A."/>
            <person name="Chen W.-J."/>
            <person name="Guiguen Y."/>
        </authorList>
    </citation>
    <scope>NUCLEOTIDE SEQUENCE</scope>
    <source>
        <tissue evidence="9">Blood</tissue>
    </source>
</reference>
<evidence type="ECO:0000256" key="4">
    <source>
        <dbReference type="ARBA" id="ARBA00046458"/>
    </source>
</evidence>
<dbReference type="Pfam" id="PF13927">
    <property type="entry name" value="Ig_3"/>
    <property type="match status" value="1"/>
</dbReference>
<comment type="function">
    <text evidence="3">Most highly expressed siglec (sialic acid-binding immunoglobulin-like lectin) on B-cells that plays a role in various aspects of B-cell biology including differentiation, antigen presentation, and trafficking to bone marrow. Binds to alpha 2,6-linked sialic acid residues of surface molecules such as CD22 itself, CD45 and IgM in a cis configuration. Can also bind to ligands on other cells as an adhesion molecule in a trans configuration. Acts as an inhibitory coreceptor on the surface of B-cells and inhibits B-cell receptor induced signaling, characterized by inhibition of the calcium mobilization and cellular activation. Mechanistically, the immunoreceptor tyrosine-based inhibitory motif domain is phosphorylated by the Src kinase LYN, which in turn leads to the recruitment of the protein tyrosine phosphatase 1/PTPN6, leading to the negative regulation of BCR signaling. If this negative signaling from is of sufficient strength, apoptosis of the B-cell can be induced.</text>
</comment>
<keyword evidence="10" id="KW-1185">Reference proteome</keyword>
<feature type="compositionally biased region" description="Polar residues" evidence="5">
    <location>
        <begin position="304"/>
        <end position="338"/>
    </location>
</feature>
<feature type="chain" id="PRO_5035865815" description="B-cell receptor CD22" evidence="7">
    <location>
        <begin position="23"/>
        <end position="338"/>
    </location>
</feature>
<dbReference type="AlphaFoldDB" id="A0A8T3CUM1"/>
<evidence type="ECO:0000313" key="9">
    <source>
        <dbReference type="EMBL" id="KAI1886315.1"/>
    </source>
</evidence>
<protein>
    <recommendedName>
        <fullName evidence="1">B-cell receptor CD22</fullName>
    </recommendedName>
    <alternativeName>
        <fullName evidence="2">Sialic acid-binding Ig-like lectin 2</fullName>
    </alternativeName>
</protein>
<feature type="region of interest" description="Disordered" evidence="5">
    <location>
        <begin position="260"/>
        <end position="338"/>
    </location>
</feature>
<dbReference type="InterPro" id="IPR007110">
    <property type="entry name" value="Ig-like_dom"/>
</dbReference>
<dbReference type="OrthoDB" id="8887244at2759"/>
<evidence type="ECO:0000256" key="1">
    <source>
        <dbReference type="ARBA" id="ARBA00040106"/>
    </source>
</evidence>
<dbReference type="EMBL" id="JAERUA010000020">
    <property type="protein sequence ID" value="KAI1886315.1"/>
    <property type="molecule type" value="Genomic_DNA"/>
</dbReference>
<organism evidence="9 10">
    <name type="scientific">Albula goreensis</name>
    <dbReference type="NCBI Taxonomy" id="1534307"/>
    <lineage>
        <taxon>Eukaryota</taxon>
        <taxon>Metazoa</taxon>
        <taxon>Chordata</taxon>
        <taxon>Craniata</taxon>
        <taxon>Vertebrata</taxon>
        <taxon>Euteleostomi</taxon>
        <taxon>Actinopterygii</taxon>
        <taxon>Neopterygii</taxon>
        <taxon>Teleostei</taxon>
        <taxon>Albuliformes</taxon>
        <taxon>Albulidae</taxon>
        <taxon>Albula</taxon>
    </lineage>
</organism>
<accession>A0A8T3CUM1</accession>
<evidence type="ECO:0000313" key="10">
    <source>
        <dbReference type="Proteomes" id="UP000829720"/>
    </source>
</evidence>
<dbReference type="InterPro" id="IPR036179">
    <property type="entry name" value="Ig-like_dom_sf"/>
</dbReference>
<dbReference type="InterPro" id="IPR003598">
    <property type="entry name" value="Ig_sub2"/>
</dbReference>
<keyword evidence="6" id="KW-0812">Transmembrane</keyword>
<evidence type="ECO:0000259" key="8">
    <source>
        <dbReference type="PROSITE" id="PS50835"/>
    </source>
</evidence>
<keyword evidence="7" id="KW-0732">Signal</keyword>
<dbReference type="InterPro" id="IPR056386">
    <property type="entry name" value="Ig_CD22"/>
</dbReference>
<evidence type="ECO:0000256" key="5">
    <source>
        <dbReference type="SAM" id="MobiDB-lite"/>
    </source>
</evidence>
<evidence type="ECO:0000256" key="7">
    <source>
        <dbReference type="SAM" id="SignalP"/>
    </source>
</evidence>
<comment type="caution">
    <text evidence="9">The sequence shown here is derived from an EMBL/GenBank/DDBJ whole genome shotgun (WGS) entry which is preliminary data.</text>
</comment>
<sequence>MGLRDTLYFWSLTLLTLPGVLGANWGVWYPDKPVCAVRGSTVIIPCSYSYPQSDQHGNVTVKRVMWCHNNRNCIESEYVCHSNNTNINPEFKSRAEYLGNTPNCTLKIKNIMSQDSGTYRFRFEAEKEEHKWTGQEGVKLKVTELTVTVTSSRGNETVREGDSVTLTCIAKNCSLGQSELTWLKDKQHLPGTNATLEFSPFYSRHSGIYACAVKDNLKFTSPEIQLGNNHGAAFIVAGVLLPVVAGALVIIVCVRRRRTKSNKDSDRTGNTQRVQAVQDDGGSLNAELKTLPPAERQSQEEEVSYSTLHFHTTASTHNPAVQENQDNAVIYSSVSRGE</sequence>
<comment type="subunit">
    <text evidence="4">Predominantly monomer of isoform CD22-beta. Also found as heterodimer of isoform CD22-beta and a shorter isoform. Interacts with PTPN6/SHP-1, LYN, SYK, PIK3R1/PIK3R2 and PLCG1 upon phosphorylation. Interacts with GRB2, INPP5D and SHC1 upon phosphorylation. May form a complex with INPP5D/SHIP, GRB2 and SHC1.</text>
</comment>
<dbReference type="PANTHER" id="PTHR46013">
    <property type="entry name" value="VASCULAR CELL ADHESION MOLECULE 1"/>
    <property type="match status" value="1"/>
</dbReference>
<dbReference type="Proteomes" id="UP000829720">
    <property type="component" value="Unassembled WGS sequence"/>
</dbReference>
<dbReference type="PANTHER" id="PTHR46013:SF4">
    <property type="entry name" value="B-CELL RECEPTOR CD22-RELATED"/>
    <property type="match status" value="1"/>
</dbReference>
<dbReference type="InterPro" id="IPR003599">
    <property type="entry name" value="Ig_sub"/>
</dbReference>
<dbReference type="InterPro" id="IPR013783">
    <property type="entry name" value="Ig-like_fold"/>
</dbReference>
<feature type="signal peptide" evidence="7">
    <location>
        <begin position="1"/>
        <end position="22"/>
    </location>
</feature>
<keyword evidence="6" id="KW-1133">Transmembrane helix</keyword>
<dbReference type="SMART" id="SM00409">
    <property type="entry name" value="IG"/>
    <property type="match status" value="2"/>
</dbReference>
<evidence type="ECO:0000256" key="2">
    <source>
        <dbReference type="ARBA" id="ARBA00041781"/>
    </source>
</evidence>
<evidence type="ECO:0000256" key="3">
    <source>
        <dbReference type="ARBA" id="ARBA00045430"/>
    </source>
</evidence>
<dbReference type="Gene3D" id="2.60.40.10">
    <property type="entry name" value="Immunoglobulins"/>
    <property type="match status" value="2"/>
</dbReference>
<evidence type="ECO:0000256" key="6">
    <source>
        <dbReference type="SAM" id="Phobius"/>
    </source>
</evidence>
<dbReference type="SUPFAM" id="SSF48726">
    <property type="entry name" value="Immunoglobulin"/>
    <property type="match status" value="2"/>
</dbReference>
<name>A0A8T3CUM1_9TELE</name>
<feature type="transmembrane region" description="Helical" evidence="6">
    <location>
        <begin position="231"/>
        <end position="254"/>
    </location>
</feature>
<dbReference type="Pfam" id="PF24518">
    <property type="entry name" value="Ig_CD22"/>
    <property type="match status" value="1"/>
</dbReference>
<keyword evidence="6" id="KW-0472">Membrane</keyword>
<gene>
    <name evidence="9" type="ORF">AGOR_G00212730</name>
</gene>
<dbReference type="PROSITE" id="PS50835">
    <property type="entry name" value="IG_LIKE"/>
    <property type="match status" value="1"/>
</dbReference>
<feature type="domain" description="Ig-like" evidence="8">
    <location>
        <begin position="143"/>
        <end position="227"/>
    </location>
</feature>